<dbReference type="GO" id="GO:0005886">
    <property type="term" value="C:plasma membrane"/>
    <property type="evidence" value="ECO:0007669"/>
    <property type="project" value="TreeGrafter"/>
</dbReference>
<accession>A0A645H795</accession>
<organism evidence="4">
    <name type="scientific">bioreactor metagenome</name>
    <dbReference type="NCBI Taxonomy" id="1076179"/>
    <lineage>
        <taxon>unclassified sequences</taxon>
        <taxon>metagenomes</taxon>
        <taxon>ecological metagenomes</taxon>
    </lineage>
</organism>
<evidence type="ECO:0000313" key="4">
    <source>
        <dbReference type="EMBL" id="MPN34838.1"/>
    </source>
</evidence>
<protein>
    <recommendedName>
        <fullName evidence="3">Penicillin-binding protein transpeptidase domain-containing protein</fullName>
    </recommendedName>
</protein>
<keyword evidence="2" id="KW-0472">Membrane</keyword>
<dbReference type="InterPro" id="IPR001460">
    <property type="entry name" value="PCN-bd_Tpept"/>
</dbReference>
<dbReference type="AlphaFoldDB" id="A0A645H795"/>
<dbReference type="InterPro" id="IPR050515">
    <property type="entry name" value="Beta-lactam/transpept"/>
</dbReference>
<feature type="domain" description="Penicillin-binding protein transpeptidase" evidence="3">
    <location>
        <begin position="1"/>
        <end position="89"/>
    </location>
</feature>
<dbReference type="PANTHER" id="PTHR30627:SF1">
    <property type="entry name" value="PEPTIDOGLYCAN D,D-TRANSPEPTIDASE FTSI"/>
    <property type="match status" value="1"/>
</dbReference>
<gene>
    <name evidence="4" type="ORF">SDC9_182332</name>
</gene>
<evidence type="ECO:0000256" key="2">
    <source>
        <dbReference type="ARBA" id="ARBA00023136"/>
    </source>
</evidence>
<dbReference type="Pfam" id="PF00905">
    <property type="entry name" value="Transpeptidase"/>
    <property type="match status" value="1"/>
</dbReference>
<comment type="subcellular location">
    <subcellularLocation>
        <location evidence="1">Membrane</location>
    </subcellularLocation>
</comment>
<sequence length="97" mass="10601">MKNVVLNGTARAASIGGVEVGGKTGTTERYEVIKNDKGENITKKFSDGWFIGFLKKENISYTVVIFVKNINKDTQGGGTTAAPIFRDIAEYLINKNQ</sequence>
<dbReference type="GO" id="GO:0071555">
    <property type="term" value="P:cell wall organization"/>
    <property type="evidence" value="ECO:0007669"/>
    <property type="project" value="TreeGrafter"/>
</dbReference>
<name>A0A645H795_9ZZZZ</name>
<dbReference type="InterPro" id="IPR012338">
    <property type="entry name" value="Beta-lactam/transpept-like"/>
</dbReference>
<evidence type="ECO:0000256" key="1">
    <source>
        <dbReference type="ARBA" id="ARBA00004370"/>
    </source>
</evidence>
<proteinExistence type="predicted"/>
<dbReference type="EMBL" id="VSSQ01088076">
    <property type="protein sequence ID" value="MPN34838.1"/>
    <property type="molecule type" value="Genomic_DNA"/>
</dbReference>
<dbReference type="PANTHER" id="PTHR30627">
    <property type="entry name" value="PEPTIDOGLYCAN D,D-TRANSPEPTIDASE"/>
    <property type="match status" value="1"/>
</dbReference>
<reference evidence="4" key="1">
    <citation type="submission" date="2019-08" db="EMBL/GenBank/DDBJ databases">
        <authorList>
            <person name="Kucharzyk K."/>
            <person name="Murdoch R.W."/>
            <person name="Higgins S."/>
            <person name="Loffler F."/>
        </authorList>
    </citation>
    <scope>NUCLEOTIDE SEQUENCE</scope>
</reference>
<evidence type="ECO:0000259" key="3">
    <source>
        <dbReference type="Pfam" id="PF00905"/>
    </source>
</evidence>
<dbReference type="SUPFAM" id="SSF56601">
    <property type="entry name" value="beta-lactamase/transpeptidase-like"/>
    <property type="match status" value="1"/>
</dbReference>
<dbReference type="Gene3D" id="3.40.710.10">
    <property type="entry name" value="DD-peptidase/beta-lactamase superfamily"/>
    <property type="match status" value="1"/>
</dbReference>
<comment type="caution">
    <text evidence="4">The sequence shown here is derived from an EMBL/GenBank/DDBJ whole genome shotgun (WGS) entry which is preliminary data.</text>
</comment>
<dbReference type="GO" id="GO:0008658">
    <property type="term" value="F:penicillin binding"/>
    <property type="evidence" value="ECO:0007669"/>
    <property type="project" value="InterPro"/>
</dbReference>